<dbReference type="EMBL" id="BSXS01002952">
    <property type="protein sequence ID" value="GME80220.1"/>
    <property type="molecule type" value="Genomic_DNA"/>
</dbReference>
<name>A0ACB5T3L7_AMBMO</name>
<accession>A0ACB5T3L7</accession>
<reference evidence="1" key="1">
    <citation type="submission" date="2023-04" db="EMBL/GenBank/DDBJ databases">
        <title>Ambrosiozyma monospora NBRC 10751.</title>
        <authorList>
            <person name="Ichikawa N."/>
            <person name="Sato H."/>
            <person name="Tonouchi N."/>
        </authorList>
    </citation>
    <scope>NUCLEOTIDE SEQUENCE</scope>
    <source>
        <strain evidence="1">NBRC 10751</strain>
    </source>
</reference>
<protein>
    <submittedName>
        <fullName evidence="1">Unnamed protein product</fullName>
    </submittedName>
</protein>
<keyword evidence="2" id="KW-1185">Reference proteome</keyword>
<dbReference type="Proteomes" id="UP001165064">
    <property type="component" value="Unassembled WGS sequence"/>
</dbReference>
<sequence length="398" mass="44922">MTSSFDPNTLPRIFSQYYDFAKCDAYSQTILGYNDYSMNIFFMTWTEQPDRLTSLYQLCTSLTESTNDPVSWCYSLSSYTDIIPFTSVASNEIYEQILTSSSYIKGQKTLYPYNTEPITITDQTYVFQYYPFTLTFNSTYTTLVEGYGTYFPVTIETSGISSTVLTSSKPVTLSNDETITTANEMVSSAVITADIYELIYCGIEALIYDFIKNETRFASYIQNHKNDSDVSDYLGIIDRYSTVDLVKHSTAFQKVNAVYYNFIFQLPWERQSTLIDYMGYCYLGKQTMAAKGSDTFQMRSYTESAGNFFTQLFELGDMRKLVSYISTATINPQGNNVTIVTTTQNTLIDSERALRPFFFPTSINDGESPTNSWGNALVTTVSLASGLGTNAGPAYFDT</sequence>
<proteinExistence type="predicted"/>
<organism evidence="1 2">
    <name type="scientific">Ambrosiozyma monospora</name>
    <name type="common">Yeast</name>
    <name type="synonym">Endomycopsis monosporus</name>
    <dbReference type="NCBI Taxonomy" id="43982"/>
    <lineage>
        <taxon>Eukaryota</taxon>
        <taxon>Fungi</taxon>
        <taxon>Dikarya</taxon>
        <taxon>Ascomycota</taxon>
        <taxon>Saccharomycotina</taxon>
        <taxon>Pichiomycetes</taxon>
        <taxon>Pichiales</taxon>
        <taxon>Pichiaceae</taxon>
        <taxon>Ambrosiozyma</taxon>
    </lineage>
</organism>
<evidence type="ECO:0000313" key="2">
    <source>
        <dbReference type="Proteomes" id="UP001165064"/>
    </source>
</evidence>
<comment type="caution">
    <text evidence="1">The sequence shown here is derived from an EMBL/GenBank/DDBJ whole genome shotgun (WGS) entry which is preliminary data.</text>
</comment>
<evidence type="ECO:0000313" key="1">
    <source>
        <dbReference type="EMBL" id="GME80220.1"/>
    </source>
</evidence>
<gene>
    <name evidence="1" type="ORF">Amon02_000434500</name>
</gene>